<dbReference type="GeneID" id="37064145"/>
<feature type="domain" description="FAD dependent oxidoreductase" evidence="1">
    <location>
        <begin position="48"/>
        <end position="462"/>
    </location>
</feature>
<dbReference type="RefSeq" id="XP_025395867.1">
    <property type="nucleotide sequence ID" value="XM_025541908.1"/>
</dbReference>
<dbReference type="STRING" id="1448321.A0A317VB16"/>
<gene>
    <name evidence="2" type="ORF">BO70DRAFT_355724</name>
</gene>
<dbReference type="Proteomes" id="UP000247233">
    <property type="component" value="Unassembled WGS sequence"/>
</dbReference>
<dbReference type="OrthoDB" id="429143at2759"/>
<protein>
    <submittedName>
        <fullName evidence="2">FAD dependent oxidoreductase</fullName>
    </submittedName>
</protein>
<sequence>MTNATTATTTTTNPPILPANNPLLPFWRTDLDPLDNLRTTPSLPQQSDIVIIGAGYAGVTLAYHLLKQQDESQPQPHHPTITLLEARQVCSGATGRNGLISSQNITLPPSTLNLVCGTNIPALNLGGHLRPDIYGNIPTYIERHGLEAGVEVADFEWDHIQALRDLLREEEIDCEFNLTRNMNVYFDEQAGEKAKSTLDMLVAQGVKLAKELHFTTGERAERISGVKGTKACISYTSGTLWPYKFILGLLSKIADSPALNVQTQTPVTSVTTAEETTETHTIHTPRGTIRAGKVIYATNAYTAGLLPEYSANIVPCRGICCHIALPEGKTAPFLPYSYALGTKKGLSGGSYLISRSDGSIIVGGASHTFKSAREEWYNVVDDTTLIETAKDYYNDYMQRTFIGWEDSGAYVKEIWTGIMGYSYDTSPHIGDVPNRPGQYVCAGFNGHGMPVILLAARELADMVRTGKSFEDTKMPRLFKTSAERIQRARSGPEGGDIFA</sequence>
<keyword evidence="3" id="KW-1185">Reference proteome</keyword>
<dbReference type="InterPro" id="IPR006076">
    <property type="entry name" value="FAD-dep_OxRdtase"/>
</dbReference>
<reference evidence="2 3" key="1">
    <citation type="submission" date="2016-12" db="EMBL/GenBank/DDBJ databases">
        <title>The genomes of Aspergillus section Nigri reveals drivers in fungal speciation.</title>
        <authorList>
            <consortium name="DOE Joint Genome Institute"/>
            <person name="Vesth T.C."/>
            <person name="Nybo J."/>
            <person name="Theobald S."/>
            <person name="Brandl J."/>
            <person name="Frisvad J.C."/>
            <person name="Nielsen K.F."/>
            <person name="Lyhne E.K."/>
            <person name="Kogle M.E."/>
            <person name="Kuo A."/>
            <person name="Riley R."/>
            <person name="Clum A."/>
            <person name="Nolan M."/>
            <person name="Lipzen A."/>
            <person name="Salamov A."/>
            <person name="Henrissat B."/>
            <person name="Wiebenga A."/>
            <person name="De Vries R.P."/>
            <person name="Grigoriev I.V."/>
            <person name="Mortensen U.H."/>
            <person name="Andersen M.R."/>
            <person name="Baker S.E."/>
        </authorList>
    </citation>
    <scope>NUCLEOTIDE SEQUENCE [LARGE SCALE GENOMIC DNA]</scope>
    <source>
        <strain evidence="2 3">CBS 117.55</strain>
    </source>
</reference>
<accession>A0A317VB16</accession>
<evidence type="ECO:0000313" key="2">
    <source>
        <dbReference type="EMBL" id="PWY70267.1"/>
    </source>
</evidence>
<dbReference type="GO" id="GO:0005737">
    <property type="term" value="C:cytoplasm"/>
    <property type="evidence" value="ECO:0007669"/>
    <property type="project" value="TreeGrafter"/>
</dbReference>
<dbReference type="PANTHER" id="PTHR13847:SF279">
    <property type="entry name" value="FAD DEPENDENT OXIDOREDUCTASE DOMAIN-CONTAINING PROTEIN-RELATED"/>
    <property type="match status" value="1"/>
</dbReference>
<name>A0A317VB16_9EURO</name>
<comment type="caution">
    <text evidence="2">The sequence shown here is derived from an EMBL/GenBank/DDBJ whole genome shotgun (WGS) entry which is preliminary data.</text>
</comment>
<dbReference type="VEuPathDB" id="FungiDB:BO70DRAFT_355724"/>
<dbReference type="EMBL" id="MSFL01000031">
    <property type="protein sequence ID" value="PWY70267.1"/>
    <property type="molecule type" value="Genomic_DNA"/>
</dbReference>
<dbReference type="Gene3D" id="3.30.9.10">
    <property type="entry name" value="D-Amino Acid Oxidase, subunit A, domain 2"/>
    <property type="match status" value="1"/>
</dbReference>
<dbReference type="AlphaFoldDB" id="A0A317VB16"/>
<dbReference type="SUPFAM" id="SSF51905">
    <property type="entry name" value="FAD/NAD(P)-binding domain"/>
    <property type="match status" value="1"/>
</dbReference>
<evidence type="ECO:0000259" key="1">
    <source>
        <dbReference type="Pfam" id="PF01266"/>
    </source>
</evidence>
<dbReference type="Gene3D" id="3.50.50.60">
    <property type="entry name" value="FAD/NAD(P)-binding domain"/>
    <property type="match status" value="2"/>
</dbReference>
<dbReference type="InterPro" id="IPR036188">
    <property type="entry name" value="FAD/NAD-bd_sf"/>
</dbReference>
<dbReference type="Pfam" id="PF01266">
    <property type="entry name" value="DAO"/>
    <property type="match status" value="1"/>
</dbReference>
<proteinExistence type="predicted"/>
<dbReference type="PANTHER" id="PTHR13847">
    <property type="entry name" value="SARCOSINE DEHYDROGENASE-RELATED"/>
    <property type="match status" value="1"/>
</dbReference>
<evidence type="ECO:0000313" key="3">
    <source>
        <dbReference type="Proteomes" id="UP000247233"/>
    </source>
</evidence>
<organism evidence="2 3">
    <name type="scientific">Aspergillus heteromorphus CBS 117.55</name>
    <dbReference type="NCBI Taxonomy" id="1448321"/>
    <lineage>
        <taxon>Eukaryota</taxon>
        <taxon>Fungi</taxon>
        <taxon>Dikarya</taxon>
        <taxon>Ascomycota</taxon>
        <taxon>Pezizomycotina</taxon>
        <taxon>Eurotiomycetes</taxon>
        <taxon>Eurotiomycetidae</taxon>
        <taxon>Eurotiales</taxon>
        <taxon>Aspergillaceae</taxon>
        <taxon>Aspergillus</taxon>
        <taxon>Aspergillus subgen. Circumdati</taxon>
    </lineage>
</organism>